<keyword evidence="8 9" id="KW-0472">Membrane</keyword>
<dbReference type="Proteomes" id="UP000886757">
    <property type="component" value="Unassembled WGS sequence"/>
</dbReference>
<comment type="caution">
    <text evidence="12">The sequence shown here is derived from an EMBL/GenBank/DDBJ whole genome shotgun (WGS) entry which is preliminary data.</text>
</comment>
<organism evidence="12 13">
    <name type="scientific">Candidatus Choladousia intestinavium</name>
    <dbReference type="NCBI Taxonomy" id="2840727"/>
    <lineage>
        <taxon>Bacteria</taxon>
        <taxon>Bacillati</taxon>
        <taxon>Bacillota</taxon>
        <taxon>Clostridia</taxon>
        <taxon>Lachnospirales</taxon>
        <taxon>Lachnospiraceae</taxon>
        <taxon>Lachnospiraceae incertae sedis</taxon>
        <taxon>Candidatus Choladousia</taxon>
    </lineage>
</organism>
<sequence>MIKKLMGSIREYKSASLKAPLFVSMEVVMECIIPFIIARLVNQIKAGCGLDVIARYGALLIVMATLSLTFGAVAGSYCATAACGFAKNLRKDMFYNIQTYSFENIDRFSTSSLVTRLTTDVMNVQLAYMMIVRTAIRCPLMLVFAFCMAFLMGGKMGLIFLVVIPILAIGLGLVIRKTMPLFKRVFKKYDNLNSSIQENIKGIRVVKAFVRENYEEKKFAAAAQDVCNDFTRAERILALNNPMMQFCMYTVMSFVLSFGSYTIITSRGLDLDVGQFSSLLTYSFQILSSLMMLSMVFVLITMASESAQRIAEVLDEKSTLADPENPVYEIPDGSIDFDHVNFKYSAKAEKMALANIDLHIRSGETIGIIGGTGSSKTSLIQLISRLYDATEGVVKVGGRDVREYDLETLRDMVAVVLQKNVLFSGTIKENLRWGNKDASDEELVEACRLAQADEFISQFPDGYDTYIEQGGTNVSGGQKQRLCIARALLKKPKILILDDSTSAVDTKTDALIRKAFREYLPDTTKIIIAQRISSVQDADRILVMDKGTIQAVGTHEELLKNNEIYQEVYTSQNKAGDDNE</sequence>
<evidence type="ECO:0000256" key="9">
    <source>
        <dbReference type="SAM" id="Phobius"/>
    </source>
</evidence>
<comment type="subcellular location">
    <subcellularLocation>
        <location evidence="1">Cell membrane</location>
        <topology evidence="1">Multi-pass membrane protein</topology>
    </subcellularLocation>
</comment>
<gene>
    <name evidence="12" type="ORF">IAB31_07360</name>
</gene>
<dbReference type="InterPro" id="IPR003439">
    <property type="entry name" value="ABC_transporter-like_ATP-bd"/>
</dbReference>
<reference evidence="12" key="1">
    <citation type="submission" date="2020-10" db="EMBL/GenBank/DDBJ databases">
        <authorList>
            <person name="Gilroy R."/>
        </authorList>
    </citation>
    <scope>NUCLEOTIDE SEQUENCE</scope>
    <source>
        <strain evidence="12">ChiSjej4B22-8148</strain>
    </source>
</reference>
<dbReference type="InterPro" id="IPR039421">
    <property type="entry name" value="Type_1_exporter"/>
</dbReference>
<dbReference type="PROSITE" id="PS50893">
    <property type="entry name" value="ABC_TRANSPORTER_2"/>
    <property type="match status" value="1"/>
</dbReference>
<evidence type="ECO:0000256" key="6">
    <source>
        <dbReference type="ARBA" id="ARBA00022840"/>
    </source>
</evidence>
<dbReference type="InterPro" id="IPR017871">
    <property type="entry name" value="ABC_transporter-like_CS"/>
</dbReference>
<feature type="transmembrane region" description="Helical" evidence="9">
    <location>
        <begin position="126"/>
        <end position="151"/>
    </location>
</feature>
<feature type="transmembrane region" description="Helical" evidence="9">
    <location>
        <begin position="21"/>
        <end position="41"/>
    </location>
</feature>
<dbReference type="PROSITE" id="PS00211">
    <property type="entry name" value="ABC_TRANSPORTER_1"/>
    <property type="match status" value="1"/>
</dbReference>
<name>A0A9D1D974_9FIRM</name>
<keyword evidence="7 9" id="KW-1133">Transmembrane helix</keyword>
<accession>A0A9D1D974</accession>
<dbReference type="EMBL" id="DVGK01000081">
    <property type="protein sequence ID" value="HIR13724.1"/>
    <property type="molecule type" value="Genomic_DNA"/>
</dbReference>
<dbReference type="PANTHER" id="PTHR43394:SF1">
    <property type="entry name" value="ATP-BINDING CASSETTE SUB-FAMILY B MEMBER 10, MITOCHONDRIAL"/>
    <property type="match status" value="1"/>
</dbReference>
<keyword evidence="3" id="KW-1003">Cell membrane</keyword>
<dbReference type="AlphaFoldDB" id="A0A9D1D974"/>
<evidence type="ECO:0000256" key="2">
    <source>
        <dbReference type="ARBA" id="ARBA00022448"/>
    </source>
</evidence>
<proteinExistence type="predicted"/>
<dbReference type="GO" id="GO:0005524">
    <property type="term" value="F:ATP binding"/>
    <property type="evidence" value="ECO:0007669"/>
    <property type="project" value="UniProtKB-KW"/>
</dbReference>
<evidence type="ECO:0000256" key="8">
    <source>
        <dbReference type="ARBA" id="ARBA00023136"/>
    </source>
</evidence>
<dbReference type="FunFam" id="3.40.50.300:FF:000221">
    <property type="entry name" value="Multidrug ABC transporter ATP-binding protein"/>
    <property type="match status" value="1"/>
</dbReference>
<dbReference type="InterPro" id="IPR011527">
    <property type="entry name" value="ABC1_TM_dom"/>
</dbReference>
<dbReference type="Gene3D" id="1.20.1560.10">
    <property type="entry name" value="ABC transporter type 1, transmembrane domain"/>
    <property type="match status" value="1"/>
</dbReference>
<feature type="domain" description="ABC transmembrane type-1" evidence="11">
    <location>
        <begin position="32"/>
        <end position="302"/>
    </location>
</feature>
<keyword evidence="2" id="KW-0813">Transport</keyword>
<dbReference type="InterPro" id="IPR027417">
    <property type="entry name" value="P-loop_NTPase"/>
</dbReference>
<evidence type="ECO:0000259" key="10">
    <source>
        <dbReference type="PROSITE" id="PS50893"/>
    </source>
</evidence>
<evidence type="ECO:0000256" key="7">
    <source>
        <dbReference type="ARBA" id="ARBA00022989"/>
    </source>
</evidence>
<dbReference type="Pfam" id="PF00664">
    <property type="entry name" value="ABC_membrane"/>
    <property type="match status" value="1"/>
</dbReference>
<keyword evidence="4 9" id="KW-0812">Transmembrane</keyword>
<feature type="transmembrane region" description="Helical" evidence="9">
    <location>
        <begin position="157"/>
        <end position="175"/>
    </location>
</feature>
<protein>
    <submittedName>
        <fullName evidence="12">ABC transporter ATP-binding protein</fullName>
    </submittedName>
</protein>
<dbReference type="SUPFAM" id="SSF52540">
    <property type="entry name" value="P-loop containing nucleoside triphosphate hydrolases"/>
    <property type="match status" value="1"/>
</dbReference>
<feature type="transmembrane region" description="Helical" evidence="9">
    <location>
        <begin position="246"/>
        <end position="264"/>
    </location>
</feature>
<reference evidence="12" key="2">
    <citation type="journal article" date="2021" name="PeerJ">
        <title>Extensive microbial diversity within the chicken gut microbiome revealed by metagenomics and culture.</title>
        <authorList>
            <person name="Gilroy R."/>
            <person name="Ravi A."/>
            <person name="Getino M."/>
            <person name="Pursley I."/>
            <person name="Horton D.L."/>
            <person name="Alikhan N.F."/>
            <person name="Baker D."/>
            <person name="Gharbi K."/>
            <person name="Hall N."/>
            <person name="Watson M."/>
            <person name="Adriaenssens E.M."/>
            <person name="Foster-Nyarko E."/>
            <person name="Jarju S."/>
            <person name="Secka A."/>
            <person name="Antonio M."/>
            <person name="Oren A."/>
            <person name="Chaudhuri R.R."/>
            <person name="La Ragione R."/>
            <person name="Hildebrand F."/>
            <person name="Pallen M.J."/>
        </authorList>
    </citation>
    <scope>NUCLEOTIDE SEQUENCE</scope>
    <source>
        <strain evidence="12">ChiSjej4B22-8148</strain>
    </source>
</reference>
<dbReference type="PANTHER" id="PTHR43394">
    <property type="entry name" value="ATP-DEPENDENT PERMEASE MDL1, MITOCHONDRIAL"/>
    <property type="match status" value="1"/>
</dbReference>
<keyword evidence="5" id="KW-0547">Nucleotide-binding</keyword>
<evidence type="ECO:0000256" key="5">
    <source>
        <dbReference type="ARBA" id="ARBA00022741"/>
    </source>
</evidence>
<dbReference type="SUPFAM" id="SSF90123">
    <property type="entry name" value="ABC transporter transmembrane region"/>
    <property type="match status" value="1"/>
</dbReference>
<feature type="transmembrane region" description="Helical" evidence="9">
    <location>
        <begin position="53"/>
        <end position="86"/>
    </location>
</feature>
<dbReference type="GO" id="GO:0015421">
    <property type="term" value="F:ABC-type oligopeptide transporter activity"/>
    <property type="evidence" value="ECO:0007669"/>
    <property type="project" value="TreeGrafter"/>
</dbReference>
<dbReference type="InterPro" id="IPR003593">
    <property type="entry name" value="AAA+_ATPase"/>
</dbReference>
<dbReference type="Pfam" id="PF00005">
    <property type="entry name" value="ABC_tran"/>
    <property type="match status" value="1"/>
</dbReference>
<dbReference type="Gene3D" id="3.40.50.300">
    <property type="entry name" value="P-loop containing nucleotide triphosphate hydrolases"/>
    <property type="match status" value="1"/>
</dbReference>
<feature type="transmembrane region" description="Helical" evidence="9">
    <location>
        <begin position="284"/>
        <end position="303"/>
    </location>
</feature>
<dbReference type="PROSITE" id="PS50929">
    <property type="entry name" value="ABC_TM1F"/>
    <property type="match status" value="1"/>
</dbReference>
<dbReference type="GO" id="GO:0005886">
    <property type="term" value="C:plasma membrane"/>
    <property type="evidence" value="ECO:0007669"/>
    <property type="project" value="UniProtKB-SubCell"/>
</dbReference>
<keyword evidence="6 12" id="KW-0067">ATP-binding</keyword>
<evidence type="ECO:0000313" key="13">
    <source>
        <dbReference type="Proteomes" id="UP000886757"/>
    </source>
</evidence>
<evidence type="ECO:0000256" key="4">
    <source>
        <dbReference type="ARBA" id="ARBA00022692"/>
    </source>
</evidence>
<dbReference type="SMART" id="SM00382">
    <property type="entry name" value="AAA"/>
    <property type="match status" value="1"/>
</dbReference>
<dbReference type="GO" id="GO:0016887">
    <property type="term" value="F:ATP hydrolysis activity"/>
    <property type="evidence" value="ECO:0007669"/>
    <property type="project" value="InterPro"/>
</dbReference>
<evidence type="ECO:0000256" key="3">
    <source>
        <dbReference type="ARBA" id="ARBA00022475"/>
    </source>
</evidence>
<dbReference type="InterPro" id="IPR036640">
    <property type="entry name" value="ABC1_TM_sf"/>
</dbReference>
<dbReference type="CDD" id="cd18548">
    <property type="entry name" value="ABC_6TM_Tm287_like"/>
    <property type="match status" value="1"/>
</dbReference>
<evidence type="ECO:0000256" key="1">
    <source>
        <dbReference type="ARBA" id="ARBA00004651"/>
    </source>
</evidence>
<feature type="domain" description="ABC transporter" evidence="10">
    <location>
        <begin position="335"/>
        <end position="571"/>
    </location>
</feature>
<evidence type="ECO:0000259" key="11">
    <source>
        <dbReference type="PROSITE" id="PS50929"/>
    </source>
</evidence>
<evidence type="ECO:0000313" key="12">
    <source>
        <dbReference type="EMBL" id="HIR13724.1"/>
    </source>
</evidence>